<name>A0A6N7X5K4_9FIRM</name>
<comment type="subcellular location">
    <subcellularLocation>
        <location evidence="9">Cytoplasm</location>
    </subcellularLocation>
</comment>
<dbReference type="CDD" id="cd02163">
    <property type="entry name" value="PPAT"/>
    <property type="match status" value="1"/>
</dbReference>
<evidence type="ECO:0000256" key="7">
    <source>
        <dbReference type="ARBA" id="ARBA00022993"/>
    </source>
</evidence>
<evidence type="ECO:0000256" key="5">
    <source>
        <dbReference type="ARBA" id="ARBA00022840"/>
    </source>
</evidence>
<proteinExistence type="inferred from homology"/>
<evidence type="ECO:0000313" key="11">
    <source>
        <dbReference type="EMBL" id="MST70887.1"/>
    </source>
</evidence>
<feature type="binding site" evidence="9">
    <location>
        <begin position="10"/>
        <end position="11"/>
    </location>
    <ligand>
        <name>ATP</name>
        <dbReference type="ChEBI" id="CHEBI:30616"/>
    </ligand>
</feature>
<comment type="similarity">
    <text evidence="9">Belongs to the bacterial CoaD family.</text>
</comment>
<reference evidence="11 12" key="1">
    <citation type="submission" date="2019-08" db="EMBL/GenBank/DDBJ databases">
        <title>In-depth cultivation of the pig gut microbiome towards novel bacterial diversity and tailored functional studies.</title>
        <authorList>
            <person name="Wylensek D."/>
            <person name="Hitch T.C.A."/>
            <person name="Clavel T."/>
        </authorList>
    </citation>
    <scope>NUCLEOTIDE SEQUENCE [LARGE SCALE GENOMIC DNA]</scope>
    <source>
        <strain evidence="11 12">WCA-MUC-591-APC-4B</strain>
    </source>
</reference>
<dbReference type="NCBIfam" id="TIGR01510">
    <property type="entry name" value="coaD_prev_kdtB"/>
    <property type="match status" value="1"/>
</dbReference>
<dbReference type="GO" id="GO:0015937">
    <property type="term" value="P:coenzyme A biosynthetic process"/>
    <property type="evidence" value="ECO:0007669"/>
    <property type="project" value="UniProtKB-UniRule"/>
</dbReference>
<organism evidence="11 12">
    <name type="scientific">Mogibacterium kristiansenii</name>
    <dbReference type="NCBI Taxonomy" id="2606708"/>
    <lineage>
        <taxon>Bacteria</taxon>
        <taxon>Bacillati</taxon>
        <taxon>Bacillota</taxon>
        <taxon>Clostridia</taxon>
        <taxon>Peptostreptococcales</taxon>
        <taxon>Anaerovoracaceae</taxon>
        <taxon>Mogibacterium</taxon>
    </lineage>
</organism>
<keyword evidence="2 9" id="KW-0808">Transferase</keyword>
<dbReference type="GO" id="GO:0005737">
    <property type="term" value="C:cytoplasm"/>
    <property type="evidence" value="ECO:0007669"/>
    <property type="project" value="UniProtKB-SubCell"/>
</dbReference>
<evidence type="ECO:0000256" key="4">
    <source>
        <dbReference type="ARBA" id="ARBA00022741"/>
    </source>
</evidence>
<evidence type="ECO:0000256" key="3">
    <source>
        <dbReference type="ARBA" id="ARBA00022695"/>
    </source>
</evidence>
<gene>
    <name evidence="9 11" type="primary">coaD</name>
    <name evidence="11" type="ORF">FYJ65_05985</name>
</gene>
<comment type="subunit">
    <text evidence="9">Homohexamer.</text>
</comment>
<dbReference type="NCBIfam" id="TIGR00125">
    <property type="entry name" value="cyt_tran_rel"/>
    <property type="match status" value="1"/>
</dbReference>
<feature type="domain" description="Cytidyltransferase-like" evidence="10">
    <location>
        <begin position="6"/>
        <end position="135"/>
    </location>
</feature>
<feature type="binding site" evidence="9">
    <location>
        <position position="74"/>
    </location>
    <ligand>
        <name>substrate</name>
    </ligand>
</feature>
<dbReference type="UniPathway" id="UPA00241">
    <property type="reaction ID" value="UER00355"/>
</dbReference>
<dbReference type="InterPro" id="IPR004821">
    <property type="entry name" value="Cyt_trans-like"/>
</dbReference>
<evidence type="ECO:0000256" key="9">
    <source>
        <dbReference type="HAMAP-Rule" id="MF_00151"/>
    </source>
</evidence>
<protein>
    <recommendedName>
        <fullName evidence="9">Phosphopantetheine adenylyltransferase</fullName>
        <ecNumber evidence="9">2.7.7.3</ecNumber>
    </recommendedName>
    <alternativeName>
        <fullName evidence="9">Dephospho-CoA pyrophosphorylase</fullName>
    </alternativeName>
    <alternativeName>
        <fullName evidence="9">Pantetheine-phosphate adenylyltransferase</fullName>
        <shortName evidence="9">PPAT</shortName>
    </alternativeName>
</protein>
<keyword evidence="3 9" id="KW-0548">Nucleotidyltransferase</keyword>
<keyword evidence="1 9" id="KW-0963">Cytoplasm</keyword>
<evidence type="ECO:0000256" key="1">
    <source>
        <dbReference type="ARBA" id="ARBA00022490"/>
    </source>
</evidence>
<dbReference type="PANTHER" id="PTHR21342:SF1">
    <property type="entry name" value="PHOSPHOPANTETHEINE ADENYLYLTRANSFERASE"/>
    <property type="match status" value="1"/>
</dbReference>
<dbReference type="PANTHER" id="PTHR21342">
    <property type="entry name" value="PHOSPHOPANTETHEINE ADENYLYLTRANSFERASE"/>
    <property type="match status" value="1"/>
</dbReference>
<dbReference type="Pfam" id="PF01467">
    <property type="entry name" value="CTP_transf_like"/>
    <property type="match status" value="1"/>
</dbReference>
<keyword evidence="5 9" id="KW-0067">ATP-binding</keyword>
<dbReference type="SUPFAM" id="SSF52374">
    <property type="entry name" value="Nucleotidylyl transferase"/>
    <property type="match status" value="1"/>
</dbReference>
<comment type="cofactor">
    <cofactor evidence="9">
        <name>Mg(2+)</name>
        <dbReference type="ChEBI" id="CHEBI:18420"/>
    </cofactor>
</comment>
<dbReference type="Gene3D" id="3.40.50.620">
    <property type="entry name" value="HUPs"/>
    <property type="match status" value="1"/>
</dbReference>
<dbReference type="Proteomes" id="UP000469424">
    <property type="component" value="Unassembled WGS sequence"/>
</dbReference>
<dbReference type="InterPro" id="IPR001980">
    <property type="entry name" value="PPAT"/>
</dbReference>
<feature type="binding site" evidence="9">
    <location>
        <begin position="125"/>
        <end position="131"/>
    </location>
    <ligand>
        <name>ATP</name>
        <dbReference type="ChEBI" id="CHEBI:30616"/>
    </ligand>
</feature>
<keyword evidence="6 9" id="KW-0460">Magnesium</keyword>
<accession>A0A6N7X5K4</accession>
<evidence type="ECO:0000259" key="10">
    <source>
        <dbReference type="Pfam" id="PF01467"/>
    </source>
</evidence>
<evidence type="ECO:0000313" key="12">
    <source>
        <dbReference type="Proteomes" id="UP000469424"/>
    </source>
</evidence>
<dbReference type="PRINTS" id="PR01020">
    <property type="entry name" value="LPSBIOSNTHSS"/>
</dbReference>
<dbReference type="EC" id="2.7.7.3" evidence="9"/>
<feature type="binding site" evidence="9">
    <location>
        <begin position="89"/>
        <end position="91"/>
    </location>
    <ligand>
        <name>ATP</name>
        <dbReference type="ChEBI" id="CHEBI:30616"/>
    </ligand>
</feature>
<dbReference type="AlphaFoldDB" id="A0A6N7X5K4"/>
<evidence type="ECO:0000256" key="8">
    <source>
        <dbReference type="ARBA" id="ARBA00029346"/>
    </source>
</evidence>
<comment type="catalytic activity">
    <reaction evidence="8 9">
        <text>(R)-4'-phosphopantetheine + ATP + H(+) = 3'-dephospho-CoA + diphosphate</text>
        <dbReference type="Rhea" id="RHEA:19801"/>
        <dbReference type="ChEBI" id="CHEBI:15378"/>
        <dbReference type="ChEBI" id="CHEBI:30616"/>
        <dbReference type="ChEBI" id="CHEBI:33019"/>
        <dbReference type="ChEBI" id="CHEBI:57328"/>
        <dbReference type="ChEBI" id="CHEBI:61723"/>
        <dbReference type="EC" id="2.7.7.3"/>
    </reaction>
</comment>
<evidence type="ECO:0000256" key="6">
    <source>
        <dbReference type="ARBA" id="ARBA00022842"/>
    </source>
</evidence>
<comment type="function">
    <text evidence="9">Reversibly transfers an adenylyl group from ATP to 4'-phosphopantetheine, yielding dephospho-CoA (dPCoA) and pyrophosphate.</text>
</comment>
<evidence type="ECO:0000256" key="2">
    <source>
        <dbReference type="ARBA" id="ARBA00022679"/>
    </source>
</evidence>
<sequence length="173" mass="19350">MKRTALYAGSFDPITNGHLDIVERAAHMFDSITVGVLVNNSKKPILTLEERIQVVREATTHLDNVEVESFGGLLADYVNRKQFSAVIRGLRATTDFEYEIQMAQMNDRLYTGNTETIFLMTNPKYSFISSSLIKEVASLGGDVSGLLPECALQAIQRKFVERTEDGHNSNLYV</sequence>
<dbReference type="HAMAP" id="MF_00151">
    <property type="entry name" value="PPAT_bact"/>
    <property type="match status" value="1"/>
</dbReference>
<keyword evidence="7 9" id="KW-0173">Coenzyme A biosynthesis</keyword>
<keyword evidence="12" id="KW-1185">Reference proteome</keyword>
<dbReference type="GO" id="GO:0004595">
    <property type="term" value="F:pantetheine-phosphate adenylyltransferase activity"/>
    <property type="evidence" value="ECO:0007669"/>
    <property type="project" value="UniProtKB-UniRule"/>
</dbReference>
<feature type="site" description="Transition state stabilizer" evidence="9">
    <location>
        <position position="18"/>
    </location>
</feature>
<keyword evidence="4 9" id="KW-0547">Nucleotide-binding</keyword>
<feature type="binding site" evidence="9">
    <location>
        <position position="42"/>
    </location>
    <ligand>
        <name>substrate</name>
    </ligand>
</feature>
<dbReference type="GO" id="GO:0005524">
    <property type="term" value="F:ATP binding"/>
    <property type="evidence" value="ECO:0007669"/>
    <property type="project" value="UniProtKB-KW"/>
</dbReference>
<dbReference type="InterPro" id="IPR014729">
    <property type="entry name" value="Rossmann-like_a/b/a_fold"/>
</dbReference>
<feature type="binding site" evidence="9">
    <location>
        <position position="99"/>
    </location>
    <ligand>
        <name>ATP</name>
        <dbReference type="ChEBI" id="CHEBI:30616"/>
    </ligand>
</feature>
<feature type="binding site" evidence="9">
    <location>
        <position position="18"/>
    </location>
    <ligand>
        <name>ATP</name>
        <dbReference type="ChEBI" id="CHEBI:30616"/>
    </ligand>
</feature>
<comment type="caution">
    <text evidence="11">The sequence shown here is derived from an EMBL/GenBank/DDBJ whole genome shotgun (WGS) entry which is preliminary data.</text>
</comment>
<dbReference type="EMBL" id="VUNA01000010">
    <property type="protein sequence ID" value="MST70887.1"/>
    <property type="molecule type" value="Genomic_DNA"/>
</dbReference>
<dbReference type="RefSeq" id="WP_154554450.1">
    <property type="nucleotide sequence ID" value="NZ_JBJESO010000019.1"/>
</dbReference>
<feature type="binding site" evidence="9">
    <location>
        <position position="88"/>
    </location>
    <ligand>
        <name>substrate</name>
    </ligand>
</feature>
<feature type="binding site" evidence="9">
    <location>
        <position position="10"/>
    </location>
    <ligand>
        <name>substrate</name>
    </ligand>
</feature>
<comment type="pathway">
    <text evidence="9">Cofactor biosynthesis; coenzyme A biosynthesis; CoA from (R)-pantothenate: step 4/5.</text>
</comment>